<evidence type="ECO:0000313" key="2">
    <source>
        <dbReference type="EMBL" id="CAD7079312.1"/>
    </source>
</evidence>
<reference evidence="2 3" key="1">
    <citation type="submission" date="2020-11" db="EMBL/GenBank/DDBJ databases">
        <authorList>
            <person name="Wallbank WR R."/>
            <person name="Pardo Diaz C."/>
            <person name="Kozak K."/>
            <person name="Martin S."/>
            <person name="Jiggins C."/>
            <person name="Moest M."/>
            <person name="Warren A I."/>
            <person name="Generalovic N T."/>
            <person name="Byers J.R.P. K."/>
            <person name="Montejo-Kovacevich G."/>
            <person name="Yen C E."/>
        </authorList>
    </citation>
    <scope>NUCLEOTIDE SEQUENCE [LARGE SCALE GENOMIC DNA]</scope>
</reference>
<dbReference type="PANTHER" id="PTHR20898:SF1">
    <property type="entry name" value="MD-2-RELATED LIPID-RECOGNITION DOMAIN-CONTAINING PROTEIN"/>
    <property type="match status" value="1"/>
</dbReference>
<evidence type="ECO:0000313" key="3">
    <source>
        <dbReference type="Proteomes" id="UP000594454"/>
    </source>
</evidence>
<keyword evidence="3" id="KW-1185">Reference proteome</keyword>
<evidence type="ECO:0000256" key="1">
    <source>
        <dbReference type="SAM" id="SignalP"/>
    </source>
</evidence>
<dbReference type="Proteomes" id="UP000594454">
    <property type="component" value="Chromosome 1"/>
</dbReference>
<accession>A0A7R8UFZ1</accession>
<dbReference type="Pfam" id="PF06477">
    <property type="entry name" value="DUF1091"/>
    <property type="match status" value="1"/>
</dbReference>
<organism evidence="2 3">
    <name type="scientific">Hermetia illucens</name>
    <name type="common">Black soldier fly</name>
    <dbReference type="NCBI Taxonomy" id="343691"/>
    <lineage>
        <taxon>Eukaryota</taxon>
        <taxon>Metazoa</taxon>
        <taxon>Ecdysozoa</taxon>
        <taxon>Arthropoda</taxon>
        <taxon>Hexapoda</taxon>
        <taxon>Insecta</taxon>
        <taxon>Pterygota</taxon>
        <taxon>Neoptera</taxon>
        <taxon>Endopterygota</taxon>
        <taxon>Diptera</taxon>
        <taxon>Brachycera</taxon>
        <taxon>Stratiomyomorpha</taxon>
        <taxon>Stratiomyidae</taxon>
        <taxon>Hermetiinae</taxon>
        <taxon>Hermetia</taxon>
    </lineage>
</organism>
<proteinExistence type="predicted"/>
<dbReference type="OrthoDB" id="7851871at2759"/>
<sequence length="192" mass="22014">MFAEKPLVFLFFLNLIGCSKGLNPMFCARLVSVKEWNDYNYVNFTISPQTVNSTIKYDPTIDVKQDVMQCYIAIEGYMESKGRKLTVVNEVLDLCAIFAGKEMNIMTLLILMPFRQVRTMPQKCPVKKGFYFAKDVVMDTSQYPTVLPEAVFTVKVKLMLNQKDDMKTVYRATVVGQAKRISRRKSCSNIKV</sequence>
<dbReference type="InterPro" id="IPR010512">
    <property type="entry name" value="DUF1091"/>
</dbReference>
<evidence type="ECO:0008006" key="4">
    <source>
        <dbReference type="Google" id="ProtNLM"/>
    </source>
</evidence>
<keyword evidence="1" id="KW-0732">Signal</keyword>
<gene>
    <name evidence="2" type="ORF">HERILL_LOCUS2532</name>
</gene>
<dbReference type="InParanoid" id="A0A7R8UFZ1"/>
<dbReference type="PANTHER" id="PTHR20898">
    <property type="entry name" value="DAEDALUS ON 3-RELATED-RELATED"/>
    <property type="match status" value="1"/>
</dbReference>
<dbReference type="SMART" id="SM00697">
    <property type="entry name" value="DM8"/>
    <property type="match status" value="1"/>
</dbReference>
<dbReference type="AlphaFoldDB" id="A0A7R8UFZ1"/>
<feature type="chain" id="PRO_5030539919" description="MD-2-related lipid-recognition domain-containing protein" evidence="1">
    <location>
        <begin position="22"/>
        <end position="192"/>
    </location>
</feature>
<feature type="signal peptide" evidence="1">
    <location>
        <begin position="1"/>
        <end position="21"/>
    </location>
</feature>
<dbReference type="EMBL" id="LR899009">
    <property type="protein sequence ID" value="CAD7079312.1"/>
    <property type="molecule type" value="Genomic_DNA"/>
</dbReference>
<name>A0A7R8UFZ1_HERIL</name>
<protein>
    <recommendedName>
        <fullName evidence="4">MD-2-related lipid-recognition domain-containing protein</fullName>
    </recommendedName>
</protein>